<dbReference type="AlphaFoldDB" id="A0ABD4AMG3"/>
<protein>
    <submittedName>
        <fullName evidence="2">Uncharacterized protein</fullName>
    </submittedName>
</protein>
<name>A0ABD4AMG3_9BURK</name>
<dbReference type="Proteomes" id="UP000034400">
    <property type="component" value="Unassembled WGS sequence"/>
</dbReference>
<evidence type="ECO:0000313" key="2">
    <source>
        <dbReference type="EMBL" id="KKL32937.1"/>
    </source>
</evidence>
<sequence>MPTGGFAPSFAQACSRAIAFAAVTRVDSARTTPSASTAIPAITHGAATTANAVDNGTPIASIAPPAIDPTTEPPRPIPFAQLTPVVRHSVG</sequence>
<evidence type="ECO:0000313" key="3">
    <source>
        <dbReference type="Proteomes" id="UP000034400"/>
    </source>
</evidence>
<organism evidence="2 3">
    <name type="scientific">Burkholderia contaminans LMG 23361</name>
    <dbReference type="NCBI Taxonomy" id="1334628"/>
    <lineage>
        <taxon>Bacteria</taxon>
        <taxon>Pseudomonadati</taxon>
        <taxon>Pseudomonadota</taxon>
        <taxon>Betaproteobacteria</taxon>
        <taxon>Burkholderiales</taxon>
        <taxon>Burkholderiaceae</taxon>
        <taxon>Burkholderia</taxon>
        <taxon>Burkholderia cepacia complex</taxon>
    </lineage>
</organism>
<dbReference type="EMBL" id="LASD01000013">
    <property type="protein sequence ID" value="KKL32937.1"/>
    <property type="molecule type" value="Genomic_DNA"/>
</dbReference>
<feature type="region of interest" description="Disordered" evidence="1">
    <location>
        <begin position="65"/>
        <end position="91"/>
    </location>
</feature>
<accession>A0ABD4AMG3</accession>
<proteinExistence type="predicted"/>
<reference evidence="2 3" key="1">
    <citation type="submission" date="2015-03" db="EMBL/GenBank/DDBJ databases">
        <title>Draft genome sequences of the Burkholderia contaminans strains LMG 23361 and FFH2055 and Burkholderia cenocepacia K56-2.</title>
        <authorList>
            <person name="Bloodworth R.A."/>
            <person name="Selin C."/>
            <person name="Lopez De Volder M.A."/>
            <person name="Degrossi J."/>
            <person name="Drevinek P."/>
            <person name="Galanternik L."/>
            <person name="Cardona S.T."/>
        </authorList>
    </citation>
    <scope>NUCLEOTIDE SEQUENCE [LARGE SCALE GENOMIC DNA]</scope>
    <source>
        <strain evidence="2 3">LMG 23361</strain>
    </source>
</reference>
<comment type="caution">
    <text evidence="2">The sequence shown here is derived from an EMBL/GenBank/DDBJ whole genome shotgun (WGS) entry which is preliminary data.</text>
</comment>
<evidence type="ECO:0000256" key="1">
    <source>
        <dbReference type="SAM" id="MobiDB-lite"/>
    </source>
</evidence>
<gene>
    <name evidence="2" type="ORF">WR31_35670</name>
</gene>